<geneLocation type="plasmid" evidence="1">
    <name>unnamed</name>
</geneLocation>
<keyword evidence="1" id="KW-0614">Plasmid</keyword>
<gene>
    <name evidence="1" type="ORF">HALLA_00685</name>
</gene>
<keyword evidence="2" id="KW-1185">Reference proteome</keyword>
<dbReference type="Proteomes" id="UP000019024">
    <property type="component" value="Plasmid unnamed2"/>
</dbReference>
<reference evidence="1 2" key="1">
    <citation type="submission" date="2014-01" db="EMBL/GenBank/DDBJ databases">
        <authorList>
            <consortium name="DOE Joint Genome Institute"/>
            <person name="Anderson I."/>
            <person name="Huntemann M."/>
            <person name="Han J."/>
            <person name="Chen A."/>
            <person name="Kyrpides N."/>
            <person name="Mavromatis K."/>
            <person name="Markowitz V."/>
            <person name="Palaniappan K."/>
            <person name="Ivanova N."/>
            <person name="Schaumberg A."/>
            <person name="Pati A."/>
            <person name="Liolios K."/>
            <person name="Nordberg H.P."/>
            <person name="Cantor M.N."/>
            <person name="Hua S.X."/>
            <person name="Woyke T."/>
        </authorList>
    </citation>
    <scope>NUCLEOTIDE SEQUENCE [LARGE SCALE GENOMIC DNA]</scope>
    <source>
        <strain evidence="1 2">XH-48</strain>
        <plasmid evidence="2">2</plasmid>
    </source>
</reference>
<protein>
    <submittedName>
        <fullName evidence="1">Uncharacterized protein</fullName>
    </submittedName>
</protein>
<name>W0JXA8_9EURY</name>
<dbReference type="KEGG" id="hlr:HALLA_00685"/>
<proteinExistence type="predicted"/>
<dbReference type="AlphaFoldDB" id="W0JXA8"/>
<accession>W0JXA8</accession>
<dbReference type="HOGENOM" id="CLU_2216974_0_0_2"/>
<sequence length="106" mass="12433">MNEKAEVKPDLFLASLSTLVRRKRLVVMNELDRYTSTYFDGRLTANSQRRGQVLFRSNKNCATRFRTAIEHRLECICIVRFTVIDCAGISHIDVRYIITYRPNFTK</sequence>
<organism evidence="1 2">
    <name type="scientific">Halostagnicola larsenii XH-48</name>
    <dbReference type="NCBI Taxonomy" id="797299"/>
    <lineage>
        <taxon>Archaea</taxon>
        <taxon>Methanobacteriati</taxon>
        <taxon>Methanobacteriota</taxon>
        <taxon>Stenosarchaea group</taxon>
        <taxon>Halobacteria</taxon>
        <taxon>Halobacteriales</taxon>
        <taxon>Natrialbaceae</taxon>
        <taxon>Halostagnicola</taxon>
    </lineage>
</organism>
<evidence type="ECO:0000313" key="1">
    <source>
        <dbReference type="EMBL" id="AHG01840.1"/>
    </source>
</evidence>
<evidence type="ECO:0000313" key="2">
    <source>
        <dbReference type="Proteomes" id="UP000019024"/>
    </source>
</evidence>
<dbReference type="EMBL" id="CP007057">
    <property type="protein sequence ID" value="AHG01840.1"/>
    <property type="molecule type" value="Genomic_DNA"/>
</dbReference>